<evidence type="ECO:0000256" key="12">
    <source>
        <dbReference type="ARBA" id="ARBA00023242"/>
    </source>
</evidence>
<dbReference type="Gene3D" id="3.30.70.330">
    <property type="match status" value="1"/>
</dbReference>
<dbReference type="SMART" id="SM00360">
    <property type="entry name" value="RRM"/>
    <property type="match status" value="1"/>
</dbReference>
<keyword evidence="9" id="KW-0805">Transcription regulation</keyword>
<keyword evidence="10" id="KW-0238">DNA-binding</keyword>
<feature type="compositionally biased region" description="Basic and acidic residues" evidence="14">
    <location>
        <begin position="98"/>
        <end position="107"/>
    </location>
</feature>
<keyword evidence="3" id="KW-0678">Repressor</keyword>
<comment type="caution">
    <text evidence="17">The sequence shown here is derived from an EMBL/GenBank/DDBJ whole genome shotgun (WGS) entry which is preliminary data.</text>
</comment>
<dbReference type="SMART" id="SM00513">
    <property type="entry name" value="SAP"/>
    <property type="match status" value="1"/>
</dbReference>
<dbReference type="PROSITE" id="PS50102">
    <property type="entry name" value="RRM"/>
    <property type="match status" value="1"/>
</dbReference>
<feature type="compositionally biased region" description="Basic and acidic residues" evidence="14">
    <location>
        <begin position="187"/>
        <end position="211"/>
    </location>
</feature>
<feature type="domain" description="SAP" evidence="16">
    <location>
        <begin position="10"/>
        <end position="44"/>
    </location>
</feature>
<evidence type="ECO:0000256" key="14">
    <source>
        <dbReference type="SAM" id="MobiDB-lite"/>
    </source>
</evidence>
<dbReference type="AlphaFoldDB" id="A0AAD8A9D9"/>
<dbReference type="GO" id="GO:0005634">
    <property type="term" value="C:nucleus"/>
    <property type="evidence" value="ECO:0007669"/>
    <property type="project" value="UniProtKB-SubCell"/>
</dbReference>
<dbReference type="InterPro" id="IPR036361">
    <property type="entry name" value="SAP_dom_sf"/>
</dbReference>
<evidence type="ECO:0000256" key="4">
    <source>
        <dbReference type="ARBA" id="ARBA00022499"/>
    </source>
</evidence>
<dbReference type="InterPro" id="IPR051738">
    <property type="entry name" value="SAF_Modulators"/>
</dbReference>
<dbReference type="InterPro" id="IPR003034">
    <property type="entry name" value="SAP_dom"/>
</dbReference>
<evidence type="ECO:0000259" key="15">
    <source>
        <dbReference type="PROSITE" id="PS50102"/>
    </source>
</evidence>
<dbReference type="PROSITE" id="PS50800">
    <property type="entry name" value="SAP"/>
    <property type="match status" value="1"/>
</dbReference>
<feature type="domain" description="RRM" evidence="15">
    <location>
        <begin position="242"/>
        <end position="326"/>
    </location>
</feature>
<evidence type="ECO:0000256" key="1">
    <source>
        <dbReference type="ARBA" id="ARBA00004123"/>
    </source>
</evidence>
<keyword evidence="11" id="KW-0804">Transcription</keyword>
<keyword evidence="5" id="KW-0597">Phosphoprotein</keyword>
<dbReference type="Pfam" id="PF00076">
    <property type="entry name" value="RRM_1"/>
    <property type="match status" value="1"/>
</dbReference>
<evidence type="ECO:0000259" key="16">
    <source>
        <dbReference type="PROSITE" id="PS50800"/>
    </source>
</evidence>
<feature type="compositionally biased region" description="Basic and acidic residues" evidence="14">
    <location>
        <begin position="58"/>
        <end position="73"/>
    </location>
</feature>
<keyword evidence="7 13" id="KW-0694">RNA-binding</keyword>
<dbReference type="InterPro" id="IPR035979">
    <property type="entry name" value="RBD_domain_sf"/>
</dbReference>
<reference evidence="17" key="1">
    <citation type="journal article" date="2023" name="IScience">
        <title>Live-bearing cockroach genome reveals convergent evolutionary mechanisms linked to viviparity in insects and beyond.</title>
        <authorList>
            <person name="Fouks B."/>
            <person name="Harrison M.C."/>
            <person name="Mikhailova A.A."/>
            <person name="Marchal E."/>
            <person name="English S."/>
            <person name="Carruthers M."/>
            <person name="Jennings E.C."/>
            <person name="Chiamaka E.L."/>
            <person name="Frigard R.A."/>
            <person name="Pippel M."/>
            <person name="Attardo G.M."/>
            <person name="Benoit J.B."/>
            <person name="Bornberg-Bauer E."/>
            <person name="Tobe S.S."/>
        </authorList>
    </citation>
    <scope>NUCLEOTIDE SEQUENCE</scope>
    <source>
        <strain evidence="17">Stay&amp;Tobe</strain>
    </source>
</reference>
<feature type="compositionally biased region" description="Low complexity" evidence="14">
    <location>
        <begin position="230"/>
        <end position="245"/>
    </location>
</feature>
<dbReference type="InterPro" id="IPR000504">
    <property type="entry name" value="RRM_dom"/>
</dbReference>
<feature type="region of interest" description="Disordered" evidence="14">
    <location>
        <begin position="518"/>
        <end position="540"/>
    </location>
</feature>
<comment type="subcellular location">
    <subcellularLocation>
        <location evidence="1">Nucleus</location>
    </subcellularLocation>
</comment>
<protein>
    <recommendedName>
        <fullName evidence="19">Scaffold attachment factor B2</fullName>
    </recommendedName>
</protein>
<dbReference type="InterPro" id="IPR012677">
    <property type="entry name" value="Nucleotide-bd_a/b_plait_sf"/>
</dbReference>
<feature type="compositionally biased region" description="Acidic residues" evidence="14">
    <location>
        <begin position="141"/>
        <end position="155"/>
    </location>
</feature>
<keyword evidence="2" id="KW-0488">Methylation</keyword>
<evidence type="ECO:0000256" key="3">
    <source>
        <dbReference type="ARBA" id="ARBA00022491"/>
    </source>
</evidence>
<keyword evidence="4" id="KW-1017">Isopeptide bond</keyword>
<dbReference type="GO" id="GO:0003723">
    <property type="term" value="F:RNA binding"/>
    <property type="evidence" value="ECO:0007669"/>
    <property type="project" value="UniProtKB-UniRule"/>
</dbReference>
<evidence type="ECO:0000256" key="9">
    <source>
        <dbReference type="ARBA" id="ARBA00023015"/>
    </source>
</evidence>
<dbReference type="Pfam" id="PF02037">
    <property type="entry name" value="SAP"/>
    <property type="match status" value="1"/>
</dbReference>
<feature type="compositionally biased region" description="Basic and acidic residues" evidence="14">
    <location>
        <begin position="219"/>
        <end position="228"/>
    </location>
</feature>
<evidence type="ECO:0000313" key="18">
    <source>
        <dbReference type="Proteomes" id="UP001233999"/>
    </source>
</evidence>
<dbReference type="PANTHER" id="PTHR15683">
    <property type="entry name" value="SCAFFOLD ATTACHMENT FACTOR B-RELATED"/>
    <property type="match status" value="1"/>
</dbReference>
<dbReference type="GO" id="GO:0050684">
    <property type="term" value="P:regulation of mRNA processing"/>
    <property type="evidence" value="ECO:0007669"/>
    <property type="project" value="TreeGrafter"/>
</dbReference>
<keyword evidence="12" id="KW-0539">Nucleus</keyword>
<accession>A0AAD8A9D9</accession>
<reference evidence="17" key="2">
    <citation type="submission" date="2023-05" db="EMBL/GenBank/DDBJ databases">
        <authorList>
            <person name="Fouks B."/>
        </authorList>
    </citation>
    <scope>NUCLEOTIDE SEQUENCE</scope>
    <source>
        <strain evidence="17">Stay&amp;Tobe</strain>
        <tissue evidence="17">Testes</tissue>
    </source>
</reference>
<dbReference type="PANTHER" id="PTHR15683:SF8">
    <property type="entry name" value="SCAFFOLD ATTACHMENT FACTOR B, ISOFORM B"/>
    <property type="match status" value="1"/>
</dbReference>
<keyword evidence="18" id="KW-1185">Reference proteome</keyword>
<feature type="compositionally biased region" description="Polar residues" evidence="14">
    <location>
        <begin position="125"/>
        <end position="138"/>
    </location>
</feature>
<feature type="compositionally biased region" description="Basic and acidic residues" evidence="14">
    <location>
        <begin position="114"/>
        <end position="124"/>
    </location>
</feature>
<name>A0AAD8A9D9_DIPPU</name>
<keyword evidence="6" id="KW-0832">Ubl conjugation</keyword>
<dbReference type="CDD" id="cd12679">
    <property type="entry name" value="RRM_SAFB1_SAFB2"/>
    <property type="match status" value="1"/>
</dbReference>
<evidence type="ECO:0000256" key="7">
    <source>
        <dbReference type="ARBA" id="ARBA00022884"/>
    </source>
</evidence>
<keyword evidence="8" id="KW-0007">Acetylation</keyword>
<evidence type="ECO:0000256" key="11">
    <source>
        <dbReference type="ARBA" id="ARBA00023163"/>
    </source>
</evidence>
<evidence type="ECO:0000313" key="17">
    <source>
        <dbReference type="EMBL" id="KAJ9594540.1"/>
    </source>
</evidence>
<sequence length="587" mass="67117">MASESEKRKINDLRVVDLRSELEKRSLDKTGVKAVLIERLQKALKDEGQDPEEFLFESSEKKTPSKKAPEIKIPRFFSQPMEGEKDNSSRRQNNGLDAKLDSHKMEQNEEADIKEEPKSEDKNVPETNGVDNEDSINLTIGEDEEKLLAEEEDSSSQDKESKANVEGATAPDGSGDAGQETAAQDTTEEKQESADKGNIRTLCRQDQRRDGPASIRNLTSKDDKEKKSKSGSSGSSSSSSSRNLWVSGLSSSTRATDLKQVFSKYGKVIGAKVVTNARTPGARCYGYVTMATSEDASKCIQHLHRTELHGRMISVERNIHMSYTKQQNIHMSYTKQQNIHMSYTKQQNIHMSYTKQQNIHIRTSICPTPNSRTSICPHTKQQNIHMSYTKQQNIHMSYTKQQNIHMSYTKQQNIHMSYTKQQNIHMSYTKQQNIHMSYTKQQNIHMSYTKQQNIHMSYTKQQNIHMSYTKQQNIHMSYTKQQNIHMSYTKQQNIHMSYTKQQNIHMSQREMQVGHLEGGGERMLQNRATRRDLKKKRDSHGTRNLFQDLIIIIIKTWNRSNKGISAVSRSQLTSNGLLSCKLTSAPS</sequence>
<dbReference type="EMBL" id="JASPKZ010003030">
    <property type="protein sequence ID" value="KAJ9594540.1"/>
    <property type="molecule type" value="Genomic_DNA"/>
</dbReference>
<dbReference type="InterPro" id="IPR034781">
    <property type="entry name" value="SAFB1_2_RBD"/>
</dbReference>
<evidence type="ECO:0000256" key="5">
    <source>
        <dbReference type="ARBA" id="ARBA00022553"/>
    </source>
</evidence>
<evidence type="ECO:0000256" key="10">
    <source>
        <dbReference type="ARBA" id="ARBA00023125"/>
    </source>
</evidence>
<organism evidence="17 18">
    <name type="scientific">Diploptera punctata</name>
    <name type="common">Pacific beetle cockroach</name>
    <dbReference type="NCBI Taxonomy" id="6984"/>
    <lineage>
        <taxon>Eukaryota</taxon>
        <taxon>Metazoa</taxon>
        <taxon>Ecdysozoa</taxon>
        <taxon>Arthropoda</taxon>
        <taxon>Hexapoda</taxon>
        <taxon>Insecta</taxon>
        <taxon>Pterygota</taxon>
        <taxon>Neoptera</taxon>
        <taxon>Polyneoptera</taxon>
        <taxon>Dictyoptera</taxon>
        <taxon>Blattodea</taxon>
        <taxon>Blaberoidea</taxon>
        <taxon>Blaberidae</taxon>
        <taxon>Diplopterinae</taxon>
        <taxon>Diploptera</taxon>
    </lineage>
</organism>
<dbReference type="Gene3D" id="1.10.720.30">
    <property type="entry name" value="SAP domain"/>
    <property type="match status" value="1"/>
</dbReference>
<proteinExistence type="predicted"/>
<dbReference type="Proteomes" id="UP001233999">
    <property type="component" value="Unassembled WGS sequence"/>
</dbReference>
<feature type="non-terminal residue" evidence="17">
    <location>
        <position position="587"/>
    </location>
</feature>
<evidence type="ECO:0000256" key="8">
    <source>
        <dbReference type="ARBA" id="ARBA00022990"/>
    </source>
</evidence>
<dbReference type="GO" id="GO:0043565">
    <property type="term" value="F:sequence-specific DNA binding"/>
    <property type="evidence" value="ECO:0007669"/>
    <property type="project" value="TreeGrafter"/>
</dbReference>
<dbReference type="SUPFAM" id="SSF54928">
    <property type="entry name" value="RNA-binding domain, RBD"/>
    <property type="match status" value="1"/>
</dbReference>
<evidence type="ECO:0008006" key="19">
    <source>
        <dbReference type="Google" id="ProtNLM"/>
    </source>
</evidence>
<dbReference type="FunFam" id="1.10.720.30:FF:000029">
    <property type="entry name" value="Neurofilament medium polypeptide, putative"/>
    <property type="match status" value="1"/>
</dbReference>
<evidence type="ECO:0000256" key="6">
    <source>
        <dbReference type="ARBA" id="ARBA00022843"/>
    </source>
</evidence>
<evidence type="ECO:0000256" key="2">
    <source>
        <dbReference type="ARBA" id="ARBA00022481"/>
    </source>
</evidence>
<dbReference type="SUPFAM" id="SSF68906">
    <property type="entry name" value="SAP domain"/>
    <property type="match status" value="1"/>
</dbReference>
<gene>
    <name evidence="17" type="ORF">L9F63_027477</name>
</gene>
<feature type="region of interest" description="Disordered" evidence="14">
    <location>
        <begin position="43"/>
        <end position="245"/>
    </location>
</feature>
<dbReference type="GO" id="GO:0006357">
    <property type="term" value="P:regulation of transcription by RNA polymerase II"/>
    <property type="evidence" value="ECO:0007669"/>
    <property type="project" value="TreeGrafter"/>
</dbReference>
<evidence type="ECO:0000256" key="13">
    <source>
        <dbReference type="PROSITE-ProRule" id="PRU00176"/>
    </source>
</evidence>